<organism evidence="1 2">
    <name type="scientific">Xenorhabdus szentirmaii DSM 16338</name>
    <dbReference type="NCBI Taxonomy" id="1427518"/>
    <lineage>
        <taxon>Bacteria</taxon>
        <taxon>Pseudomonadati</taxon>
        <taxon>Pseudomonadota</taxon>
        <taxon>Gammaproteobacteria</taxon>
        <taxon>Enterobacterales</taxon>
        <taxon>Morganellaceae</taxon>
        <taxon>Xenorhabdus</taxon>
    </lineage>
</organism>
<accession>W1J2H7</accession>
<evidence type="ECO:0000313" key="2">
    <source>
        <dbReference type="Proteomes" id="UP000019202"/>
    </source>
</evidence>
<keyword evidence="2" id="KW-1185">Reference proteome</keyword>
<dbReference type="EMBL" id="CBXF010000120">
    <property type="protein sequence ID" value="CDL84942.1"/>
    <property type="molecule type" value="Genomic_DNA"/>
</dbReference>
<name>W1J2H7_9GAMM</name>
<protein>
    <submittedName>
        <fullName evidence="1">Uncharacterized protein</fullName>
    </submittedName>
</protein>
<comment type="caution">
    <text evidence="1">The sequence shown here is derived from an EMBL/GenBank/DDBJ whole genome shotgun (WGS) entry which is preliminary data.</text>
</comment>
<dbReference type="STRING" id="1427518.XSR1_590013"/>
<reference evidence="1" key="1">
    <citation type="submission" date="2013-11" db="EMBL/GenBank/DDBJ databases">
        <title>Draft genome sequence and annotation of the entomopathogenic bacteria, Xenorhabdus cabanillasi strain JM26 and Xenorhabdus szentirmai strain DSM 16338.</title>
        <authorList>
            <person name="Gualtieri M."/>
            <person name="Ogier J.C."/>
            <person name="Pages S."/>
            <person name="Givaudan A."/>
            <person name="Gaudriault S."/>
        </authorList>
    </citation>
    <scope>NUCLEOTIDE SEQUENCE [LARGE SCALE GENOMIC DNA]</scope>
    <source>
        <strain evidence="1">DSM 16338</strain>
    </source>
</reference>
<dbReference type="AlphaFoldDB" id="W1J2H7"/>
<sequence length="45" mass="5250">MVLYLLMSLEQYDLFEQHYCCLLDFGIVNTEGHYGGTVLSMLPYE</sequence>
<dbReference type="Proteomes" id="UP000019202">
    <property type="component" value="Unassembled WGS sequence"/>
</dbReference>
<proteinExistence type="predicted"/>
<evidence type="ECO:0000313" key="1">
    <source>
        <dbReference type="EMBL" id="CDL84942.1"/>
    </source>
</evidence>
<gene>
    <name evidence="1" type="ORF">XSR1_590013</name>
</gene>